<sequence>MKNIIYILFLSLICACNTDDNTVTPEQTNKVLLLKVDFLTHQFEGGKELTFSESDSFTISSTYNPPGDFGDIQLYYSELNEKIFDGTIIWLGLGERAYPDTLNTTETFTTTTQTLDLPELDLFEIVAYDPSAFYPETIAYSNIWNAISNLEAVTNFRNSNPQGKINLFLYTPSVGIGNPEQWDWYVYIKN</sequence>
<dbReference type="PROSITE" id="PS51257">
    <property type="entry name" value="PROKAR_LIPOPROTEIN"/>
    <property type="match status" value="1"/>
</dbReference>
<evidence type="ECO:0000313" key="1">
    <source>
        <dbReference type="EMBL" id="SFJ60517.1"/>
    </source>
</evidence>
<organism evidence="1 2">
    <name type="scientific">Olleya namhaensis</name>
    <dbReference type="NCBI Taxonomy" id="1144750"/>
    <lineage>
        <taxon>Bacteria</taxon>
        <taxon>Pseudomonadati</taxon>
        <taxon>Bacteroidota</taxon>
        <taxon>Flavobacteriia</taxon>
        <taxon>Flavobacteriales</taxon>
        <taxon>Flavobacteriaceae</taxon>
    </lineage>
</organism>
<name>A0A1I3SSW6_9FLAO</name>
<proteinExistence type="predicted"/>
<dbReference type="AlphaFoldDB" id="A0A1I3SSW6"/>
<keyword evidence="2" id="KW-1185">Reference proteome</keyword>
<dbReference type="EMBL" id="FORM01000011">
    <property type="protein sequence ID" value="SFJ60517.1"/>
    <property type="molecule type" value="Genomic_DNA"/>
</dbReference>
<evidence type="ECO:0000313" key="2">
    <source>
        <dbReference type="Proteomes" id="UP000199559"/>
    </source>
</evidence>
<dbReference type="STRING" id="1144750.SAMN05443431_11139"/>
<reference evidence="2" key="1">
    <citation type="submission" date="2016-10" db="EMBL/GenBank/DDBJ databases">
        <authorList>
            <person name="Varghese N."/>
            <person name="Submissions S."/>
        </authorList>
    </citation>
    <scope>NUCLEOTIDE SEQUENCE [LARGE SCALE GENOMIC DNA]</scope>
    <source>
        <strain evidence="2">DSM 28881</strain>
    </source>
</reference>
<protein>
    <submittedName>
        <fullName evidence="1">Uncharacterized protein</fullName>
    </submittedName>
</protein>
<dbReference type="RefSeq" id="WP_090842051.1">
    <property type="nucleotide sequence ID" value="NZ_FORM01000011.1"/>
</dbReference>
<accession>A0A1I3SSW6</accession>
<dbReference type="Proteomes" id="UP000199559">
    <property type="component" value="Unassembled WGS sequence"/>
</dbReference>
<gene>
    <name evidence="1" type="ORF">SAMN05443431_11139</name>
</gene>